<sequence length="146" mass="16698">MTNKTDTTITVSQMEELHTAGAGYDILRYVGLPELLGRESHTLLYFMGRKLARKFELSTMGDIFIIFENLGWGQLELVKNKKKEMVFQLMSDSIVQRLKAPFEADFRLEAGFLAEALQMTENCDCECVESVHSRIHQVEFTAVLSR</sequence>
<dbReference type="Proteomes" id="UP000675284">
    <property type="component" value="Unassembled WGS sequence"/>
</dbReference>
<dbReference type="InterPro" id="IPR019642">
    <property type="entry name" value="DUF2507"/>
</dbReference>
<dbReference type="SUPFAM" id="SSF111126">
    <property type="entry name" value="Ligand-binding domain in the NO signalling and Golgi transport"/>
    <property type="match status" value="1"/>
</dbReference>
<dbReference type="InterPro" id="IPR024096">
    <property type="entry name" value="NO_sig/Golgi_transp_ligand-bd"/>
</dbReference>
<protein>
    <submittedName>
        <fullName evidence="1">YslB family protein</fullName>
    </submittedName>
</protein>
<comment type="caution">
    <text evidence="1">The sequence shown here is derived from an EMBL/GenBank/DDBJ whole genome shotgun (WGS) entry which is preliminary data.</text>
</comment>
<dbReference type="AlphaFoldDB" id="A0A941DY37"/>
<dbReference type="EMBL" id="JAGSOT010000071">
    <property type="protein sequence ID" value="MBR7797811.1"/>
    <property type="molecule type" value="Genomic_DNA"/>
</dbReference>
<evidence type="ECO:0000313" key="2">
    <source>
        <dbReference type="Proteomes" id="UP000675284"/>
    </source>
</evidence>
<reference evidence="1" key="1">
    <citation type="submission" date="2021-04" db="EMBL/GenBank/DDBJ databases">
        <title>Isolation and polyphasic classification of algal microorganism.</title>
        <authorList>
            <person name="Wang S."/>
        </authorList>
    </citation>
    <scope>NUCLEOTIDE SEQUENCE</scope>
    <source>
        <strain evidence="1">720a</strain>
    </source>
</reference>
<keyword evidence="2" id="KW-1185">Reference proteome</keyword>
<organism evidence="1 2">
    <name type="scientific">Virgibacillus salarius</name>
    <dbReference type="NCBI Taxonomy" id="447199"/>
    <lineage>
        <taxon>Bacteria</taxon>
        <taxon>Bacillati</taxon>
        <taxon>Bacillota</taxon>
        <taxon>Bacilli</taxon>
        <taxon>Bacillales</taxon>
        <taxon>Bacillaceae</taxon>
        <taxon>Virgibacillus</taxon>
    </lineage>
</organism>
<dbReference type="Gene3D" id="3.30.1380.20">
    <property type="entry name" value="Trafficking protein particle complex subunit 3"/>
    <property type="match status" value="1"/>
</dbReference>
<accession>A0A941DY37</accession>
<proteinExistence type="predicted"/>
<gene>
    <name evidence="1" type="ORF">KCX74_17405</name>
</gene>
<name>A0A941DY37_9BACI</name>
<evidence type="ECO:0000313" key="1">
    <source>
        <dbReference type="EMBL" id="MBR7797811.1"/>
    </source>
</evidence>
<dbReference type="RefSeq" id="WP_026681382.1">
    <property type="nucleotide sequence ID" value="NZ_BAAACY010000098.1"/>
</dbReference>
<dbReference type="Pfam" id="PF10702">
    <property type="entry name" value="DUF2507"/>
    <property type="match status" value="1"/>
</dbReference>